<evidence type="ECO:0000256" key="3">
    <source>
        <dbReference type="ARBA" id="ARBA00022692"/>
    </source>
</evidence>
<keyword evidence="3 7" id="KW-0812">Transmembrane</keyword>
<keyword evidence="2" id="KW-1003">Cell membrane</keyword>
<evidence type="ECO:0000256" key="5">
    <source>
        <dbReference type="ARBA" id="ARBA00023136"/>
    </source>
</evidence>
<dbReference type="EMBL" id="CAADFJ010000020">
    <property type="protein sequence ID" value="VFJ98289.1"/>
    <property type="molecule type" value="Genomic_DNA"/>
</dbReference>
<evidence type="ECO:0000259" key="8">
    <source>
        <dbReference type="Pfam" id="PF01618"/>
    </source>
</evidence>
<dbReference type="GO" id="GO:0015031">
    <property type="term" value="P:protein transport"/>
    <property type="evidence" value="ECO:0007669"/>
    <property type="project" value="UniProtKB-KW"/>
</dbReference>
<dbReference type="InterPro" id="IPR002898">
    <property type="entry name" value="MotA_ExbB_proton_chnl"/>
</dbReference>
<protein>
    <submittedName>
        <fullName evidence="9">MotA/TolQ/ExbB proton channel family protein</fullName>
    </submittedName>
</protein>
<evidence type="ECO:0000313" key="10">
    <source>
        <dbReference type="EMBL" id="VFJ91679.1"/>
    </source>
</evidence>
<dbReference type="EMBL" id="CAADFG010000022">
    <property type="protein sequence ID" value="VFJ90498.1"/>
    <property type="molecule type" value="Genomic_DNA"/>
</dbReference>
<keyword evidence="5 7" id="KW-0472">Membrane</keyword>
<dbReference type="GO" id="GO:0005886">
    <property type="term" value="C:plasma membrane"/>
    <property type="evidence" value="ECO:0007669"/>
    <property type="project" value="UniProtKB-SubCell"/>
</dbReference>
<accession>A0A450UDK1</accession>
<evidence type="ECO:0000313" key="9">
    <source>
        <dbReference type="EMBL" id="VFJ90498.1"/>
    </source>
</evidence>
<evidence type="ECO:0000256" key="2">
    <source>
        <dbReference type="ARBA" id="ARBA00022475"/>
    </source>
</evidence>
<evidence type="ECO:0000256" key="7">
    <source>
        <dbReference type="SAM" id="Phobius"/>
    </source>
</evidence>
<dbReference type="Pfam" id="PF01618">
    <property type="entry name" value="MotA_ExbB"/>
    <property type="match status" value="1"/>
</dbReference>
<feature type="domain" description="MotA/TolQ/ExbB proton channel" evidence="8">
    <location>
        <begin position="102"/>
        <end position="159"/>
    </location>
</feature>
<name>A0A450UDK1_9GAMM</name>
<feature type="transmembrane region" description="Helical" evidence="7">
    <location>
        <begin position="60"/>
        <end position="83"/>
    </location>
</feature>
<feature type="transmembrane region" description="Helical" evidence="7">
    <location>
        <begin position="103"/>
        <end position="123"/>
    </location>
</feature>
<keyword evidence="6" id="KW-0813">Transport</keyword>
<evidence type="ECO:0000256" key="6">
    <source>
        <dbReference type="RuleBase" id="RU004057"/>
    </source>
</evidence>
<gene>
    <name evidence="9" type="ORF">BECKH772A_GA0070896_100228</name>
    <name evidence="10" type="ORF">BECKH772B_GA0070898_100208</name>
    <name evidence="11" type="ORF">BECKH772C_GA0070978_100208</name>
</gene>
<dbReference type="AlphaFoldDB" id="A0A450UDK1"/>
<feature type="transmembrane region" description="Helical" evidence="7">
    <location>
        <begin position="135"/>
        <end position="159"/>
    </location>
</feature>
<comment type="similarity">
    <text evidence="6">Belongs to the exbB/tolQ family.</text>
</comment>
<evidence type="ECO:0000313" key="11">
    <source>
        <dbReference type="EMBL" id="VFJ98289.1"/>
    </source>
</evidence>
<keyword evidence="4 7" id="KW-1133">Transmembrane helix</keyword>
<dbReference type="EMBL" id="CAADFI010000020">
    <property type="protein sequence ID" value="VFJ91679.1"/>
    <property type="molecule type" value="Genomic_DNA"/>
</dbReference>
<proteinExistence type="inferred from homology"/>
<evidence type="ECO:0000256" key="4">
    <source>
        <dbReference type="ARBA" id="ARBA00022989"/>
    </source>
</evidence>
<sequence>MLLSVSADNPQATIVRHALAWTLLLAGIFLAGRGQLSELAMLQSQSPSYLAAVFGRSLDNLYQLLLLSGWLAVFPHFLLLSMLDREGVTVAAYDRFAVWAQTLFTSLGFIGTIVGVSLAVSGLEGAMRDNEPGVLIAGLSTAFDTTFLGLGAAVSLMCLRKLAEIRHS</sequence>
<comment type="subcellular location">
    <subcellularLocation>
        <location evidence="1">Cell membrane</location>
        <topology evidence="1">Multi-pass membrane protein</topology>
    </subcellularLocation>
    <subcellularLocation>
        <location evidence="6">Membrane</location>
        <topology evidence="6">Multi-pass membrane protein</topology>
    </subcellularLocation>
</comment>
<keyword evidence="6" id="KW-0653">Protein transport</keyword>
<organism evidence="9">
    <name type="scientific">Candidatus Kentrum eta</name>
    <dbReference type="NCBI Taxonomy" id="2126337"/>
    <lineage>
        <taxon>Bacteria</taxon>
        <taxon>Pseudomonadati</taxon>
        <taxon>Pseudomonadota</taxon>
        <taxon>Gammaproteobacteria</taxon>
        <taxon>Candidatus Kentrum</taxon>
    </lineage>
</organism>
<evidence type="ECO:0000256" key="1">
    <source>
        <dbReference type="ARBA" id="ARBA00004651"/>
    </source>
</evidence>
<reference evidence="9" key="1">
    <citation type="submission" date="2019-02" db="EMBL/GenBank/DDBJ databases">
        <authorList>
            <person name="Gruber-Vodicka R. H."/>
            <person name="Seah K. B. B."/>
        </authorList>
    </citation>
    <scope>NUCLEOTIDE SEQUENCE</scope>
    <source>
        <strain evidence="11">BECK_SA2B12</strain>
        <strain evidence="9">BECK_SA2B15</strain>
        <strain evidence="10">BECK_SA2B20</strain>
    </source>
</reference>